<dbReference type="SUPFAM" id="SSF56436">
    <property type="entry name" value="C-type lectin-like"/>
    <property type="match status" value="1"/>
</dbReference>
<dbReference type="Gene3D" id="3.10.100.10">
    <property type="entry name" value="Mannose-Binding Protein A, subunit A"/>
    <property type="match status" value="1"/>
</dbReference>
<dbReference type="AlphaFoldDB" id="A0A6J8DSJ6"/>
<evidence type="ECO:0000313" key="5">
    <source>
        <dbReference type="Proteomes" id="UP000507470"/>
    </source>
</evidence>
<evidence type="ECO:0000259" key="3">
    <source>
        <dbReference type="PROSITE" id="PS50041"/>
    </source>
</evidence>
<evidence type="ECO:0000256" key="2">
    <source>
        <dbReference type="SAM" id="SignalP"/>
    </source>
</evidence>
<keyword evidence="2" id="KW-0732">Signal</keyword>
<dbReference type="Pfam" id="PF00059">
    <property type="entry name" value="Lectin_C"/>
    <property type="match status" value="1"/>
</dbReference>
<dbReference type="InterPro" id="IPR018378">
    <property type="entry name" value="C-type_lectin_CS"/>
</dbReference>
<feature type="signal peptide" evidence="2">
    <location>
        <begin position="1"/>
        <end position="18"/>
    </location>
</feature>
<dbReference type="InterPro" id="IPR016187">
    <property type="entry name" value="CTDL_fold"/>
</dbReference>
<dbReference type="PANTHER" id="PTHR22803">
    <property type="entry name" value="MANNOSE, PHOSPHOLIPASE, LECTIN RECEPTOR RELATED"/>
    <property type="match status" value="1"/>
</dbReference>
<reference evidence="4 5" key="1">
    <citation type="submission" date="2020-06" db="EMBL/GenBank/DDBJ databases">
        <authorList>
            <person name="Li R."/>
            <person name="Bekaert M."/>
        </authorList>
    </citation>
    <scope>NUCLEOTIDE SEQUENCE [LARGE SCALE GENOMIC DNA]</scope>
    <source>
        <strain evidence="5">wild</strain>
    </source>
</reference>
<dbReference type="SMART" id="SM00034">
    <property type="entry name" value="CLECT"/>
    <property type="match status" value="1"/>
</dbReference>
<feature type="domain" description="C-type lectin" evidence="3">
    <location>
        <begin position="39"/>
        <end position="154"/>
    </location>
</feature>
<sequence length="161" mass="18838">MHFCILLNLMMLLTLTNGILLQNGKDSRSNGCPDGWTEYLLHCYYYGLSEKSWKEAKITCEQFGGHLVTIEDKAEDNFIESFIQDRNTYTWMGASDMAEEGKWLWVTDIPFNTSLYLNWRRPGPNNKNNEDCMDWSFSGWNDNTCSRKLNFVCENESNRED</sequence>
<dbReference type="InterPro" id="IPR016186">
    <property type="entry name" value="C-type_lectin-like/link_sf"/>
</dbReference>
<proteinExistence type="predicted"/>
<dbReference type="PROSITE" id="PS00615">
    <property type="entry name" value="C_TYPE_LECTIN_1"/>
    <property type="match status" value="1"/>
</dbReference>
<keyword evidence="1" id="KW-1015">Disulfide bond</keyword>
<dbReference type="InterPro" id="IPR001304">
    <property type="entry name" value="C-type_lectin-like"/>
</dbReference>
<name>A0A6J8DSJ6_MYTCO</name>
<organism evidence="4 5">
    <name type="scientific">Mytilus coruscus</name>
    <name type="common">Sea mussel</name>
    <dbReference type="NCBI Taxonomy" id="42192"/>
    <lineage>
        <taxon>Eukaryota</taxon>
        <taxon>Metazoa</taxon>
        <taxon>Spiralia</taxon>
        <taxon>Lophotrochozoa</taxon>
        <taxon>Mollusca</taxon>
        <taxon>Bivalvia</taxon>
        <taxon>Autobranchia</taxon>
        <taxon>Pteriomorphia</taxon>
        <taxon>Mytilida</taxon>
        <taxon>Mytiloidea</taxon>
        <taxon>Mytilidae</taxon>
        <taxon>Mytilinae</taxon>
        <taxon>Mytilus</taxon>
    </lineage>
</organism>
<dbReference type="EMBL" id="CACVKT020007742">
    <property type="protein sequence ID" value="CAC5410214.1"/>
    <property type="molecule type" value="Genomic_DNA"/>
</dbReference>
<protein>
    <recommendedName>
        <fullName evidence="3">C-type lectin domain-containing protein</fullName>
    </recommendedName>
</protein>
<keyword evidence="5" id="KW-1185">Reference proteome</keyword>
<evidence type="ECO:0000256" key="1">
    <source>
        <dbReference type="ARBA" id="ARBA00023157"/>
    </source>
</evidence>
<feature type="chain" id="PRO_5026946807" description="C-type lectin domain-containing protein" evidence="2">
    <location>
        <begin position="19"/>
        <end position="161"/>
    </location>
</feature>
<accession>A0A6J8DSJ6</accession>
<dbReference type="OrthoDB" id="6038959at2759"/>
<dbReference type="PROSITE" id="PS50041">
    <property type="entry name" value="C_TYPE_LECTIN_2"/>
    <property type="match status" value="1"/>
</dbReference>
<dbReference type="InterPro" id="IPR050111">
    <property type="entry name" value="C-type_lectin/snaclec_domain"/>
</dbReference>
<dbReference type="Proteomes" id="UP000507470">
    <property type="component" value="Unassembled WGS sequence"/>
</dbReference>
<gene>
    <name evidence="4" type="ORF">MCOR_43417</name>
</gene>
<evidence type="ECO:0000313" key="4">
    <source>
        <dbReference type="EMBL" id="CAC5410214.1"/>
    </source>
</evidence>